<accession>A0A409Y2L4</accession>
<feature type="compositionally biased region" description="Low complexity" evidence="1">
    <location>
        <begin position="446"/>
        <end position="455"/>
    </location>
</feature>
<dbReference type="STRING" id="231916.A0A409Y2L4"/>
<sequence length="572" mass="64457">MRAEQYLQSPLQVEHACSYLVESELFEFHSERMLELIIEDVRTITDPHLAYISYEVLFYYGRHRVDFFRSHKRWQPLLPLLMDHILVEIDPDIEDTYAGTAIGRSYPTAVPIPIEAKLRSLCVKLLYEVCKVQTLTVQDLKIFDDNFLDYLFDLVEQTKDMQDDTFNYSVIKLIIALNEQFMVAGLSEEELRAGIGKKEGEPKNRVIRVMMRRLGSCKTFGENMIFMLNRTKHTPEDYCVKLLILKILYVLFSTKGTSEFFYTNDLCVLVDVFLRELADLDEENESLRHTYLRVLHPLLTKTQLKDVPYKRPQILVALESMITNSRIREVNPTTKRLVERCLSGEWCVSLRELRKHAEHRVGSPSSDVSSSTIFSPPGLVEPVSMAASQRLEVSASSKALKSLKYSKSVENLSARLETPKQPLRSPLDQLRRPSNASVTSLPDAMASSLKLSAPASKKRSTSATEAGNLHPPSRHNSLDSSEQPLHHFNNTLSPATSPRVPHLSTASLPPDNPLSTGQPRRRPPPAPPKRRKPPAIPIGVTNSGATITSIRSSEPSPLSKAHKPPAGVSQLS</sequence>
<keyword evidence="4" id="KW-1185">Reference proteome</keyword>
<dbReference type="SUPFAM" id="SSF48371">
    <property type="entry name" value="ARM repeat"/>
    <property type="match status" value="1"/>
</dbReference>
<dbReference type="GO" id="GO:0071933">
    <property type="term" value="F:Arp2/3 complex binding"/>
    <property type="evidence" value="ECO:0007669"/>
    <property type="project" value="TreeGrafter"/>
</dbReference>
<evidence type="ECO:0000313" key="3">
    <source>
        <dbReference type="EMBL" id="PPQ97213.1"/>
    </source>
</evidence>
<dbReference type="InParanoid" id="A0A409Y2L4"/>
<protein>
    <recommendedName>
        <fullName evidence="2">SPIN90/Ldb17 leucine-rich domain-containing protein</fullName>
    </recommendedName>
</protein>
<dbReference type="InterPro" id="IPR018556">
    <property type="entry name" value="SPIN90/Ldb17_LRD"/>
</dbReference>
<reference evidence="3 4" key="1">
    <citation type="journal article" date="2018" name="Evol. Lett.">
        <title>Horizontal gene cluster transfer increased hallucinogenic mushroom diversity.</title>
        <authorList>
            <person name="Reynolds H.T."/>
            <person name="Vijayakumar V."/>
            <person name="Gluck-Thaler E."/>
            <person name="Korotkin H.B."/>
            <person name="Matheny P.B."/>
            <person name="Slot J.C."/>
        </authorList>
    </citation>
    <scope>NUCLEOTIDE SEQUENCE [LARGE SCALE GENOMIC DNA]</scope>
    <source>
        <strain evidence="3 4">SRW20</strain>
    </source>
</reference>
<feature type="region of interest" description="Disordered" evidence="1">
    <location>
        <begin position="415"/>
        <end position="572"/>
    </location>
</feature>
<gene>
    <name evidence="3" type="ORF">CVT26_000718</name>
</gene>
<evidence type="ECO:0000313" key="4">
    <source>
        <dbReference type="Proteomes" id="UP000284706"/>
    </source>
</evidence>
<dbReference type="GO" id="GO:0051666">
    <property type="term" value="P:actin cortical patch localization"/>
    <property type="evidence" value="ECO:0007669"/>
    <property type="project" value="TreeGrafter"/>
</dbReference>
<organism evidence="3 4">
    <name type="scientific">Gymnopilus dilepis</name>
    <dbReference type="NCBI Taxonomy" id="231916"/>
    <lineage>
        <taxon>Eukaryota</taxon>
        <taxon>Fungi</taxon>
        <taxon>Dikarya</taxon>
        <taxon>Basidiomycota</taxon>
        <taxon>Agaricomycotina</taxon>
        <taxon>Agaricomycetes</taxon>
        <taxon>Agaricomycetidae</taxon>
        <taxon>Agaricales</taxon>
        <taxon>Agaricineae</taxon>
        <taxon>Hymenogastraceae</taxon>
        <taxon>Gymnopilus</taxon>
    </lineage>
</organism>
<dbReference type="OrthoDB" id="445362at2759"/>
<feature type="domain" description="SPIN90/Ldb17 leucine-rich" evidence="2">
    <location>
        <begin position="163"/>
        <end position="314"/>
    </location>
</feature>
<dbReference type="Pfam" id="PF09431">
    <property type="entry name" value="SPIN90_LRD"/>
    <property type="match status" value="1"/>
</dbReference>
<dbReference type="Proteomes" id="UP000284706">
    <property type="component" value="Unassembled WGS sequence"/>
</dbReference>
<comment type="caution">
    <text evidence="3">The sequence shown here is derived from an EMBL/GenBank/DDBJ whole genome shotgun (WGS) entry which is preliminary data.</text>
</comment>
<dbReference type="EMBL" id="NHYE01001277">
    <property type="protein sequence ID" value="PPQ97213.1"/>
    <property type="molecule type" value="Genomic_DNA"/>
</dbReference>
<dbReference type="PANTHER" id="PTHR13357:SF1">
    <property type="entry name" value="NCK-INTERACTING PROTEIN WITH SH3 DOMAIN"/>
    <property type="match status" value="1"/>
</dbReference>
<dbReference type="InterPro" id="IPR016024">
    <property type="entry name" value="ARM-type_fold"/>
</dbReference>
<feature type="compositionally biased region" description="Polar residues" evidence="1">
    <location>
        <begin position="540"/>
        <end position="556"/>
    </location>
</feature>
<evidence type="ECO:0000256" key="1">
    <source>
        <dbReference type="SAM" id="MobiDB-lite"/>
    </source>
</evidence>
<dbReference type="PANTHER" id="PTHR13357">
    <property type="entry name" value="SH3 ADAPTER PROTEIN SPIN90 NCK INTERACTING PROTEIN WITH SH3 DOMAIN"/>
    <property type="match status" value="1"/>
</dbReference>
<dbReference type="GO" id="GO:0030479">
    <property type="term" value="C:actin cortical patch"/>
    <property type="evidence" value="ECO:0007669"/>
    <property type="project" value="TreeGrafter"/>
</dbReference>
<dbReference type="GO" id="GO:0006897">
    <property type="term" value="P:endocytosis"/>
    <property type="evidence" value="ECO:0007669"/>
    <property type="project" value="TreeGrafter"/>
</dbReference>
<dbReference type="AlphaFoldDB" id="A0A409Y2L4"/>
<feature type="compositionally biased region" description="Polar residues" evidence="1">
    <location>
        <begin position="474"/>
        <end position="496"/>
    </location>
</feature>
<proteinExistence type="predicted"/>
<dbReference type="GO" id="GO:0000147">
    <property type="term" value="P:actin cortical patch assembly"/>
    <property type="evidence" value="ECO:0007669"/>
    <property type="project" value="TreeGrafter"/>
</dbReference>
<feature type="compositionally biased region" description="Basic residues" evidence="1">
    <location>
        <begin position="519"/>
        <end position="533"/>
    </location>
</feature>
<name>A0A409Y2L4_9AGAR</name>
<dbReference type="InterPro" id="IPR030125">
    <property type="entry name" value="SPIN90/Ldb17"/>
</dbReference>
<evidence type="ECO:0000259" key="2">
    <source>
        <dbReference type="Pfam" id="PF09431"/>
    </source>
</evidence>